<dbReference type="EMBL" id="CP012174">
    <property type="protein sequence ID" value="AKV78750.1"/>
    <property type="molecule type" value="Genomic_DNA"/>
</dbReference>
<evidence type="ECO:0000256" key="3">
    <source>
        <dbReference type="ARBA" id="ARBA00022840"/>
    </source>
</evidence>
<dbReference type="EMBL" id="CP012173">
    <property type="protein sequence ID" value="AKV76498.1"/>
    <property type="molecule type" value="Genomic_DNA"/>
</dbReference>
<reference evidence="13 14" key="2">
    <citation type="journal article" date="2015" name="Genome Announc.">
        <title>Complete Genome Sequences of Evolved Arsenate-Resistant Metallosphaera sedula Strains.</title>
        <authorList>
            <person name="Ai C."/>
            <person name="McCarthy S."/>
            <person name="Schackwitz W."/>
            <person name="Martin J."/>
            <person name="Lipzen A."/>
            <person name="Blum P."/>
        </authorList>
    </citation>
    <scope>NUCLEOTIDE SEQUENCE [LARGE SCALE GENOMIC DNA]</scope>
    <source>
        <strain evidence="8 14">ARS120-1</strain>
        <strain evidence="9 13">ARS120-2</strain>
        <strain evidence="6 16">ARS50-1</strain>
        <strain evidence="7 15">ARS50-2</strain>
    </source>
</reference>
<dbReference type="GO" id="GO:0005524">
    <property type="term" value="F:ATP binding"/>
    <property type="evidence" value="ECO:0007669"/>
    <property type="project" value="UniProtKB-KW"/>
</dbReference>
<keyword evidence="2" id="KW-0547">Nucleotide-binding</keyword>
<dbReference type="Proteomes" id="UP000061362">
    <property type="component" value="Chromosome"/>
</dbReference>
<feature type="domain" description="ABC transporter" evidence="4">
    <location>
        <begin position="4"/>
        <end position="227"/>
    </location>
</feature>
<dbReference type="Proteomes" id="UP000029084">
    <property type="component" value="Chromosome"/>
</dbReference>
<dbReference type="InterPro" id="IPR003439">
    <property type="entry name" value="ABC_transporter-like_ATP-bd"/>
</dbReference>
<dbReference type="Proteomes" id="UP000062475">
    <property type="component" value="Chromosome"/>
</dbReference>
<sequence>MDCISLTNVVKRFGLTYALNGLSFSIPCGGRYSLLGPNGAGKSTTMKILAGLIRPDSGEVTIKGMTPGSKEVKRILAYLPEDPVPYRILTVRENLEYFASLRGIPNPKEKAEEMIDLFDLREYERIQAGKLSRGNQQKLSLALVLLHEPEIVLLDEPLNYLDIPTQERVINILRGMNSTFLVSTHIMSIASRLTDHVIMISRGKVIWAGSISELRALGREDEPIESVVSRMMTDDH</sequence>
<evidence type="ECO:0000313" key="6">
    <source>
        <dbReference type="EMBL" id="AKV74259.1"/>
    </source>
</evidence>
<dbReference type="PANTHER" id="PTHR42939">
    <property type="entry name" value="ABC TRANSPORTER ATP-BINDING PROTEIN ALBC-RELATED"/>
    <property type="match status" value="1"/>
</dbReference>
<evidence type="ECO:0000313" key="8">
    <source>
        <dbReference type="EMBL" id="AKV78750.1"/>
    </source>
</evidence>
<evidence type="ECO:0000313" key="13">
    <source>
        <dbReference type="Proteomes" id="UP000061362"/>
    </source>
</evidence>
<dbReference type="EMBL" id="CP012172">
    <property type="protein sequence ID" value="AKV74259.1"/>
    <property type="molecule type" value="Genomic_DNA"/>
</dbReference>
<reference evidence="5 11" key="1">
    <citation type="journal article" date="2014" name="J. Bacteriol.">
        <title>Role of an Archaeal PitA Transporter in the Copper and Arsenic Resistance of Metallosphaera sedula, an Extreme Thermoacidophile.</title>
        <authorList>
            <person name="McCarthy S."/>
            <person name="Ai C."/>
            <person name="Wheaton G."/>
            <person name="Tevatia R."/>
            <person name="Eckrich V."/>
            <person name="Kelly R."/>
            <person name="Blum P."/>
        </authorList>
    </citation>
    <scope>NUCLEOTIDE SEQUENCE [LARGE SCALE GENOMIC DNA]</scope>
    <source>
        <strain evidence="5 11">CuR1</strain>
    </source>
</reference>
<dbReference type="InterPro" id="IPR051782">
    <property type="entry name" value="ABC_Transporter_VariousFunc"/>
</dbReference>
<organism evidence="5 11">
    <name type="scientific">Metallosphaera sedula</name>
    <dbReference type="NCBI Taxonomy" id="43687"/>
    <lineage>
        <taxon>Archaea</taxon>
        <taxon>Thermoproteota</taxon>
        <taxon>Thermoprotei</taxon>
        <taxon>Sulfolobales</taxon>
        <taxon>Sulfolobaceae</taxon>
        <taxon>Metallosphaera</taxon>
    </lineage>
</organism>
<evidence type="ECO:0000313" key="5">
    <source>
        <dbReference type="EMBL" id="AIM27379.1"/>
    </source>
</evidence>
<dbReference type="PATRIC" id="fig|43687.5.peg.1344"/>
<accession>A0A088E4K6</accession>
<evidence type="ECO:0000313" key="16">
    <source>
        <dbReference type="Proteomes" id="UP000068832"/>
    </source>
</evidence>
<name>A0A088E4K6_9CREN</name>
<keyword evidence="3 6" id="KW-0067">ATP-binding</keyword>
<dbReference type="EMBL" id="CP012175">
    <property type="protein sequence ID" value="AKV80995.1"/>
    <property type="molecule type" value="Genomic_DNA"/>
</dbReference>
<dbReference type="SMART" id="SM00382">
    <property type="entry name" value="AAA"/>
    <property type="match status" value="1"/>
</dbReference>
<evidence type="ECO:0000313" key="15">
    <source>
        <dbReference type="Proteomes" id="UP000062475"/>
    </source>
</evidence>
<dbReference type="AlphaFoldDB" id="A0A088E4K6"/>
<dbReference type="Proteomes" id="UP000068832">
    <property type="component" value="Chromosome"/>
</dbReference>
<gene>
    <name evidence="5" type="ORF">HA72_1233</name>
    <name evidence="6" type="ORF">MsedA_1253</name>
    <name evidence="7" type="ORF">MsedB_1255</name>
    <name evidence="8" type="ORF">MsedC_1253</name>
    <name evidence="9" type="ORF">MsedD_1254</name>
    <name evidence="10" type="ORF">MsedE_1257</name>
</gene>
<dbReference type="GO" id="GO:0016887">
    <property type="term" value="F:ATP hydrolysis activity"/>
    <property type="evidence" value="ECO:0007669"/>
    <property type="project" value="InterPro"/>
</dbReference>
<proteinExistence type="predicted"/>
<dbReference type="CDD" id="cd03230">
    <property type="entry name" value="ABC_DR_subfamily_A"/>
    <property type="match status" value="1"/>
</dbReference>
<protein>
    <submittedName>
        <fullName evidence="5">ABC transporter related protein</fullName>
    </submittedName>
    <submittedName>
        <fullName evidence="6">Multidrug ABC transporter ATP-binding protein</fullName>
    </submittedName>
</protein>
<evidence type="ECO:0000313" key="11">
    <source>
        <dbReference type="Proteomes" id="UP000029084"/>
    </source>
</evidence>
<evidence type="ECO:0000313" key="10">
    <source>
        <dbReference type="EMBL" id="AKV83236.1"/>
    </source>
</evidence>
<dbReference type="Proteomes" id="UP000062398">
    <property type="component" value="Chromosome"/>
</dbReference>
<dbReference type="EMBL" id="CP008822">
    <property type="protein sequence ID" value="AIM27379.1"/>
    <property type="molecule type" value="Genomic_DNA"/>
</dbReference>
<evidence type="ECO:0000313" key="7">
    <source>
        <dbReference type="EMBL" id="AKV76498.1"/>
    </source>
</evidence>
<dbReference type="PROSITE" id="PS50893">
    <property type="entry name" value="ABC_TRANSPORTER_2"/>
    <property type="match status" value="1"/>
</dbReference>
<dbReference type="Proteomes" id="UP000056255">
    <property type="component" value="Chromosome"/>
</dbReference>
<dbReference type="RefSeq" id="WP_012021181.1">
    <property type="nucleotide sequence ID" value="NZ_AP019770.1"/>
</dbReference>
<evidence type="ECO:0000313" key="12">
    <source>
        <dbReference type="Proteomes" id="UP000056255"/>
    </source>
</evidence>
<dbReference type="OrthoDB" id="87732at2157"/>
<dbReference type="Pfam" id="PF00005">
    <property type="entry name" value="ABC_tran"/>
    <property type="match status" value="1"/>
</dbReference>
<evidence type="ECO:0000256" key="1">
    <source>
        <dbReference type="ARBA" id="ARBA00022448"/>
    </source>
</evidence>
<dbReference type="Gene3D" id="3.40.50.300">
    <property type="entry name" value="P-loop containing nucleotide triphosphate hydrolases"/>
    <property type="match status" value="1"/>
</dbReference>
<evidence type="ECO:0000259" key="4">
    <source>
        <dbReference type="PROSITE" id="PS50893"/>
    </source>
</evidence>
<dbReference type="GeneID" id="91755729"/>
<dbReference type="OMA" id="YDEMTVG"/>
<evidence type="ECO:0000313" key="9">
    <source>
        <dbReference type="EMBL" id="AKV80995.1"/>
    </source>
</evidence>
<evidence type="ECO:0000313" key="14">
    <source>
        <dbReference type="Proteomes" id="UP000062398"/>
    </source>
</evidence>
<dbReference type="SUPFAM" id="SSF52540">
    <property type="entry name" value="P-loop containing nucleoside triphosphate hydrolases"/>
    <property type="match status" value="1"/>
</dbReference>
<dbReference type="EMBL" id="CP012176">
    <property type="protein sequence ID" value="AKV83236.1"/>
    <property type="molecule type" value="Genomic_DNA"/>
</dbReference>
<reference evidence="10 12" key="3">
    <citation type="submission" date="2015-07" db="EMBL/GenBank/DDBJ databases">
        <title>Physiological, transcriptional responses and genome re-sequencing of acid resistant extremely thermoacidophilic Metallosphaera sedula SARC-M1.</title>
        <authorList>
            <person name="Ai C."/>
            <person name="McCarthy S."/>
            <person name="Eckrich V."/>
            <person name="Rudrappa D."/>
            <person name="Qiu G."/>
            <person name="Blum P."/>
        </authorList>
    </citation>
    <scope>NUCLEOTIDE SEQUENCE [LARGE SCALE GENOMIC DNA]</scope>
    <source>
        <strain evidence="10 12">SARC-M1</strain>
    </source>
</reference>
<evidence type="ECO:0000256" key="2">
    <source>
        <dbReference type="ARBA" id="ARBA00022741"/>
    </source>
</evidence>
<keyword evidence="1" id="KW-0813">Transport</keyword>
<dbReference type="InterPro" id="IPR027417">
    <property type="entry name" value="P-loop_NTPase"/>
</dbReference>
<dbReference type="PANTHER" id="PTHR42939:SF1">
    <property type="entry name" value="ABC TRANSPORTER ATP-BINDING PROTEIN ALBC-RELATED"/>
    <property type="match status" value="1"/>
</dbReference>
<dbReference type="InterPro" id="IPR003593">
    <property type="entry name" value="AAA+_ATPase"/>
</dbReference>